<evidence type="ECO:0000256" key="7">
    <source>
        <dbReference type="ARBA" id="ARBA00048263"/>
    </source>
</evidence>
<keyword evidence="4" id="KW-0412">Isoleucine biosynthesis</keyword>
<sequence length="527" mass="58335">MKSLTFYDTTLRDGAQGEGVSFTVDDKIKIVKKLDDFGIDYIEGGWPGSNPKDEEFFAAIRDLKLKHSKIVAFSSTKRYGIDIKDDLNIKKMIDSGVDTVAIFGKSWDFHVTDVLKISLDENLALIEDTIKYLLENNMQVIFDAEHFFDGFASNPTYALETLKVAYEAGAEVLVLCDTNGGQLPTQLASTIGKVKESLTAPLGIHAHNDSDVAVANSLLAYELGAVQIQGTIGGIGERCGNADLASIIPALKTKYKLELSNLNVNKITSLYYYIMEVANLVPENNHPYVGSSAFTHKAGMHVNALQKNSETYEHVSPQIFGNKRRILVSELSGKSNLKYKLQELGFDLSNFTKEEYRSLATKIKDMEYQGYQFEGAEASLKLLFLREYEDYHSLFGVEDFKIISHNFGKKTDSEAVVKLKVKGESVHIVAEGDGPVNALDNALRKALLSFFPSIDVMKLIDYKVRVLNGKDGTAAKVRVLIESSNTEQSWTTIGVSTNIIQASWQALIDSFEYALYLAKNNGSLSAN</sequence>
<dbReference type="Gene3D" id="3.30.160.270">
    <property type="match status" value="1"/>
</dbReference>
<comment type="pathway">
    <text evidence="1">Amino-acid biosynthesis; L-isoleucine biosynthesis; 2-oxobutanoate from pyruvate: step 1/3.</text>
</comment>
<name>A0A8A7KNH1_9FIRM</name>
<evidence type="ECO:0000256" key="9">
    <source>
        <dbReference type="RuleBase" id="RU003523"/>
    </source>
</evidence>
<dbReference type="InterPro" id="IPR054691">
    <property type="entry name" value="LeuA/HCS_post-cat"/>
</dbReference>
<feature type="domain" description="Pyruvate carboxyltransferase" evidence="10">
    <location>
        <begin position="4"/>
        <end position="268"/>
    </location>
</feature>
<dbReference type="InterPro" id="IPR000891">
    <property type="entry name" value="PYR_CT"/>
</dbReference>
<dbReference type="InterPro" id="IPR036230">
    <property type="entry name" value="LeuA_allosteric_dom_sf"/>
</dbReference>
<evidence type="ECO:0000256" key="6">
    <source>
        <dbReference type="ARBA" id="ARBA00023304"/>
    </source>
</evidence>
<dbReference type="InterPro" id="IPR013785">
    <property type="entry name" value="Aldolase_TIM"/>
</dbReference>
<comment type="catalytic activity">
    <reaction evidence="7">
        <text>pyruvate + acetyl-CoA + H2O = (3R)-citramalate + CoA + H(+)</text>
        <dbReference type="Rhea" id="RHEA:19045"/>
        <dbReference type="ChEBI" id="CHEBI:15361"/>
        <dbReference type="ChEBI" id="CHEBI:15377"/>
        <dbReference type="ChEBI" id="CHEBI:15378"/>
        <dbReference type="ChEBI" id="CHEBI:30934"/>
        <dbReference type="ChEBI" id="CHEBI:57287"/>
        <dbReference type="ChEBI" id="CHEBI:57288"/>
        <dbReference type="EC" id="2.3.3.21"/>
    </reaction>
</comment>
<dbReference type="PROSITE" id="PS00815">
    <property type="entry name" value="AIPM_HOMOCIT_SYNTH_1"/>
    <property type="match status" value="1"/>
</dbReference>
<dbReference type="GO" id="GO:0043714">
    <property type="term" value="F:(R)-citramalate synthase activity"/>
    <property type="evidence" value="ECO:0007669"/>
    <property type="project" value="UniProtKB-UniRule"/>
</dbReference>
<dbReference type="GO" id="GO:0003852">
    <property type="term" value="F:2-isopropylmalate synthase activity"/>
    <property type="evidence" value="ECO:0007669"/>
    <property type="project" value="InterPro"/>
</dbReference>
<dbReference type="KEGG" id="ifn:GM661_16225"/>
<accession>A0A8A7KNH1</accession>
<dbReference type="PROSITE" id="PS50991">
    <property type="entry name" value="PYR_CT"/>
    <property type="match status" value="1"/>
</dbReference>
<dbReference type="AlphaFoldDB" id="A0A8A7KNH1"/>
<evidence type="ECO:0000256" key="3">
    <source>
        <dbReference type="ARBA" id="ARBA00022605"/>
    </source>
</evidence>
<dbReference type="GO" id="GO:0009098">
    <property type="term" value="P:L-leucine biosynthetic process"/>
    <property type="evidence" value="ECO:0007669"/>
    <property type="project" value="InterPro"/>
</dbReference>
<evidence type="ECO:0000259" key="10">
    <source>
        <dbReference type="PROSITE" id="PS50991"/>
    </source>
</evidence>
<protein>
    <recommendedName>
        <fullName evidence="8">Citramalate synthase</fullName>
        <ecNumber evidence="8">2.3.3.21</ecNumber>
    </recommendedName>
</protein>
<dbReference type="CDD" id="cd07941">
    <property type="entry name" value="DRE_TIM_LeuA3"/>
    <property type="match status" value="1"/>
</dbReference>
<dbReference type="InterPro" id="IPR005675">
    <property type="entry name" value="Citramal_synthase"/>
</dbReference>
<reference evidence="11" key="1">
    <citation type="submission" date="2019-12" db="EMBL/GenBank/DDBJ databases">
        <authorList>
            <person name="zhang j."/>
            <person name="sun C.M."/>
        </authorList>
    </citation>
    <scope>NUCLEOTIDE SEQUENCE</scope>
    <source>
        <strain evidence="11">NS-1</strain>
    </source>
</reference>
<evidence type="ECO:0000256" key="2">
    <source>
        <dbReference type="ARBA" id="ARBA00006154"/>
    </source>
</evidence>
<evidence type="ECO:0000256" key="4">
    <source>
        <dbReference type="ARBA" id="ARBA00022624"/>
    </source>
</evidence>
<dbReference type="PANTHER" id="PTHR43538">
    <property type="entry name" value="ALPHA-IPM SYNTHASE/HOMOCITRATE SYNTHASE"/>
    <property type="match status" value="1"/>
</dbReference>
<gene>
    <name evidence="11" type="ORF">GM661_16225</name>
</gene>
<dbReference type="Proteomes" id="UP000665020">
    <property type="component" value="Chromosome"/>
</dbReference>
<dbReference type="Pfam" id="PF08502">
    <property type="entry name" value="LeuA_dimer"/>
    <property type="match status" value="1"/>
</dbReference>
<dbReference type="Gene3D" id="3.20.20.70">
    <property type="entry name" value="Aldolase class I"/>
    <property type="match status" value="1"/>
</dbReference>
<keyword evidence="6" id="KW-0100">Branched-chain amino acid biosynthesis</keyword>
<dbReference type="PANTHER" id="PTHR43538:SF1">
    <property type="entry name" value="(R)-CITRAMALATE SYNTHASE"/>
    <property type="match status" value="1"/>
</dbReference>
<evidence type="ECO:0000256" key="5">
    <source>
        <dbReference type="ARBA" id="ARBA00022679"/>
    </source>
</evidence>
<keyword evidence="5 9" id="KW-0808">Transferase</keyword>
<comment type="similarity">
    <text evidence="2 9">Belongs to the alpha-IPM synthase/homocitrate synthase family.</text>
</comment>
<dbReference type="RefSeq" id="WP_230867742.1">
    <property type="nucleotide sequence ID" value="NZ_CP046640.1"/>
</dbReference>
<dbReference type="Pfam" id="PF00682">
    <property type="entry name" value="HMGL-like"/>
    <property type="match status" value="1"/>
</dbReference>
<dbReference type="SUPFAM" id="SSF51569">
    <property type="entry name" value="Aldolase"/>
    <property type="match status" value="1"/>
</dbReference>
<dbReference type="InterPro" id="IPR002034">
    <property type="entry name" value="AIPM/Hcit_synth_CS"/>
</dbReference>
<dbReference type="SUPFAM" id="SSF110921">
    <property type="entry name" value="2-isopropylmalate synthase LeuA, allosteric (dimerisation) domain"/>
    <property type="match status" value="1"/>
</dbReference>
<dbReference type="InterPro" id="IPR013709">
    <property type="entry name" value="2-isopropylmalate_synth_dimer"/>
</dbReference>
<dbReference type="GO" id="GO:0009097">
    <property type="term" value="P:isoleucine biosynthetic process"/>
    <property type="evidence" value="ECO:0007669"/>
    <property type="project" value="UniProtKB-UniRule"/>
</dbReference>
<evidence type="ECO:0000313" key="11">
    <source>
        <dbReference type="EMBL" id="QTL99392.1"/>
    </source>
</evidence>
<evidence type="ECO:0000256" key="8">
    <source>
        <dbReference type="NCBIfam" id="TIGR00977"/>
    </source>
</evidence>
<dbReference type="EMBL" id="CP046640">
    <property type="protein sequence ID" value="QTL99392.1"/>
    <property type="molecule type" value="Genomic_DNA"/>
</dbReference>
<dbReference type="UniPathway" id="UPA00047">
    <property type="reaction ID" value="UER00066"/>
</dbReference>
<proteinExistence type="inferred from homology"/>
<dbReference type="SMART" id="SM00917">
    <property type="entry name" value="LeuA_dimer"/>
    <property type="match status" value="1"/>
</dbReference>
<evidence type="ECO:0000256" key="1">
    <source>
        <dbReference type="ARBA" id="ARBA00004743"/>
    </source>
</evidence>
<keyword evidence="3" id="KW-0028">Amino-acid biosynthesis</keyword>
<organism evidence="11 12">
    <name type="scientific">Iocasia fonsfrigidae</name>
    <dbReference type="NCBI Taxonomy" id="2682810"/>
    <lineage>
        <taxon>Bacteria</taxon>
        <taxon>Bacillati</taxon>
        <taxon>Bacillota</taxon>
        <taxon>Clostridia</taxon>
        <taxon>Halanaerobiales</taxon>
        <taxon>Halanaerobiaceae</taxon>
        <taxon>Iocasia</taxon>
    </lineage>
</organism>
<dbReference type="Gene3D" id="1.10.238.260">
    <property type="match status" value="1"/>
</dbReference>
<dbReference type="Pfam" id="PF22617">
    <property type="entry name" value="HCS_D2"/>
    <property type="match status" value="1"/>
</dbReference>
<dbReference type="NCBIfam" id="TIGR00977">
    <property type="entry name" value="citramal_synth"/>
    <property type="match status" value="1"/>
</dbReference>
<dbReference type="EC" id="2.3.3.21" evidence="8"/>
<keyword evidence="12" id="KW-1185">Reference proteome</keyword>
<evidence type="ECO:0000313" key="12">
    <source>
        <dbReference type="Proteomes" id="UP000665020"/>
    </source>
</evidence>